<evidence type="ECO:0000259" key="14">
    <source>
        <dbReference type="PROSITE" id="PS50002"/>
    </source>
</evidence>
<dbReference type="Pfam" id="PF26570">
    <property type="entry name" value="MYO15"/>
    <property type="match status" value="1"/>
</dbReference>
<evidence type="ECO:0000256" key="6">
    <source>
        <dbReference type="ARBA" id="ARBA00022741"/>
    </source>
</evidence>
<feature type="region of interest" description="Disordered" evidence="13">
    <location>
        <begin position="1806"/>
        <end position="1845"/>
    </location>
</feature>
<reference evidence="18" key="1">
    <citation type="submission" date="2021-02" db="EMBL/GenBank/DDBJ databases">
        <title>Comparative genomics reveals that relaxation of natural selection precedes convergent phenotypic evolution of cavefish.</title>
        <authorList>
            <person name="Peng Z."/>
        </authorList>
    </citation>
    <scope>NUCLEOTIDE SEQUENCE</scope>
    <source>
        <tissue evidence="18">Muscle</tissue>
    </source>
</reference>
<evidence type="ECO:0000259" key="15">
    <source>
        <dbReference type="PROSITE" id="PS50057"/>
    </source>
</evidence>
<dbReference type="InterPro" id="IPR000299">
    <property type="entry name" value="FERM_domain"/>
</dbReference>
<feature type="region of interest" description="Disordered" evidence="13">
    <location>
        <begin position="2219"/>
        <end position="2252"/>
    </location>
</feature>
<dbReference type="InterPro" id="IPR051567">
    <property type="entry name" value="Unconventional_Myosin_ATPase"/>
</dbReference>
<feature type="region of interest" description="Disordered" evidence="13">
    <location>
        <begin position="1969"/>
        <end position="2204"/>
    </location>
</feature>
<feature type="compositionally biased region" description="Low complexity" evidence="13">
    <location>
        <begin position="2545"/>
        <end position="2567"/>
    </location>
</feature>
<evidence type="ECO:0000259" key="17">
    <source>
        <dbReference type="PROSITE" id="PS51456"/>
    </source>
</evidence>
<dbReference type="SMART" id="SM00326">
    <property type="entry name" value="SH3"/>
    <property type="match status" value="1"/>
</dbReference>
<dbReference type="InterPro" id="IPR059004">
    <property type="entry name" value="MYO15"/>
</dbReference>
<dbReference type="SMART" id="SM00242">
    <property type="entry name" value="MYSc"/>
    <property type="match status" value="1"/>
</dbReference>
<feature type="region of interest" description="Disordered" evidence="13">
    <location>
        <begin position="584"/>
        <end position="616"/>
    </location>
</feature>
<dbReference type="Gene3D" id="6.20.240.20">
    <property type="match status" value="1"/>
</dbReference>
<feature type="domain" description="Myosin motor" evidence="17">
    <location>
        <begin position="725"/>
        <end position="1398"/>
    </location>
</feature>
<dbReference type="Gene3D" id="1.10.10.820">
    <property type="match status" value="1"/>
</dbReference>
<feature type="compositionally biased region" description="Polar residues" evidence="13">
    <location>
        <begin position="321"/>
        <end position="332"/>
    </location>
</feature>
<dbReference type="InterPro" id="IPR019748">
    <property type="entry name" value="FERM_central"/>
</dbReference>
<evidence type="ECO:0000256" key="11">
    <source>
        <dbReference type="PROSITE-ProRule" id="PRU00192"/>
    </source>
</evidence>
<feature type="domain" description="MyTH4" evidence="16">
    <location>
        <begin position="2627"/>
        <end position="2780"/>
    </location>
</feature>
<feature type="compositionally biased region" description="Basic residues" evidence="13">
    <location>
        <begin position="120"/>
        <end position="138"/>
    </location>
</feature>
<proteinExistence type="inferred from homology"/>
<feature type="region of interest" description="Actin-binding" evidence="12">
    <location>
        <begin position="1278"/>
        <end position="1300"/>
    </location>
</feature>
<dbReference type="FunFam" id="1.10.10.820:FF:000001">
    <property type="entry name" value="Myosin heavy chain"/>
    <property type="match status" value="1"/>
</dbReference>
<sequence length="3094" mass="348427">MPPAKPPSRARGGKKVAGKTEKQEQVSPKKGVKTASQNLTKTESGKGKKEETAAKEKTKKDEGKEEQAEASEDEEIETSRQIARRKQNGKTIPAKVTTNGITGRGRAGKAGKSKPEQKKITAKTRNKSPAKGVRKRSGKVVDKEEDDSEGEKAECSEQKSQEEATDDKEEEPERVEETAETEVSAVSSEEELLDTDKKTEEEEKEEEESEINENNNEPPESKVKEEPEEETASSTEEVDSEEVLSDTGQESAQDETVGSLMKPGSLNLSAHFQGQKKMLKSKILQKKRPSKREEPKAGPPEGVQLKGMSFSKSGTAKGKSQILQLASKTKALNKTEEDQQEDQTTAATKGRKGLLNRESRMLFTMKGKGKDDKNKNGKKEPPKDTEKEISSSTKSKKNLIRHKMVMKMAKKTGTSDDSKVETSKPQDAPADPQDDLCNDPCTSSQDLEEKVNSGDAKYAIVLPRMNKIGKTTEATVTSTSTGMENTTTTERKPPKPGARLVLPVKPDLSLLRSIKKIPQDGDKDIILKTQTNDRESELKADNKKPLTGIKDGTSVLQAAKGKLGESQLNFTKLSMSKTLLNGGGSIGQSREAEMNRRNAHQSTEAETWRNGERQASFEEDVDREVAELIGNGLLPSAVELHWAQRGQMYGDPQDWMRPENLLPHQTVEKLTKWTVYQDDEHAHTIPVHNARGPWESEDPTQNMLEERLNSTQVIMPGSNEVVEVDEVEDLAQLEEVSESSVLLNLKKRFHRDGIYTYIGNMLLSINPFKPLSIYTEEHRQQYQGKEKHNNPPHIYAMADVAFCQSQNTTQEHCIIINGQSGSGKTEAAKLIVHYLSSMYQGRNDKLRQPMDVLPILESFGNAKTILNNNSSRFGKYLHIHIRHGVVVGTSLSKYLLEKSRVVFQAKEERNYHVFYELLAGLKEWDKQDLYLQGAETYFYLNQGRACELKGKHDNQDFQLLVHCLETIGLHADQLANIWAILSSILQLGNICFSSYESESFEVARIFSEAEARRVGNLLQVSAEALQTVITHRVTETIYDRIYCPLSVESAIESRDAIAKTLYSVLFDWILERINEWLMPTEMDSTVGIVDIYGFEDLSVNSFEQLCINYANEQLQQFVNKALVAQEQEEYSAEQIRWYPITLETSHGCLDLISARPYGILRILDDQTCLPQATDHTFLQKCHYHHGNSPLYSKPKIPLPVFTIYHYAGAVTYQVHNFLNKNHDQFRPEVLELFAHSRLQMVSGLFRKVQEHYIQQKELGRARGRSQMTTVASHFQQSLTELTNRLERSKTTFIRCFKPNFVKIPGIFDVDYVTTQLRHGGILETIHIRKEGFPIRIPFNLFMERYGVLLAQKPAHLTCEEQVMSLLETVGAEESQYQLGLTKVFMKEILYQRVEDKWSSTQTWAAVTIQRNIRGFICRRNFRFFKQKAIVIQSHIRGHQARKYYKKLKQSFTQFWATMMITRNTIKRRQWREHTARTSVTQVEKPTSTEMDVGILEIPAELSARLRSAAGRPQGSGVTEVALPQVKSEHSLSLPLGIDNHPFSKYANTVLKDGWCQPKGYPLHRPLTSLDPEDARTALEIYKLILRFTGDSDLTGWQEQMLGNYIVEKSQSQTNIRDEVLAQLVYHTWDGEREESALRGWLLLACCLSAFTPSPAQEKPLLKYVSDRGPGEYRSLCQHKLLTSLQLPAPACRQHPPTQLEWTANQRKGKMVVEVNTFNDERLTVEVESWTTGEQLASWLLSYRGLSEATQGWSVSLLAGEGWTDLTGCDFVMDLLAGVEADVPLGHPPAQPDYLFGDMGDRMMATDLDDFIPPAPSMQAPGLPSFQASPWDTYQPPSTSQGSQGQQIDSYVDDLFDPVLDHGPPDFERMAMLNRRMRGAGGMMPSMYTGAGMPINPAMAGYAATPMMPNMMPAAASIPMMQPMPPMMMPTPMPTTTPAVGTQQMAAQQQAFINQQALLLAQQMTMQAMSLSQQQQQEDMRKRQKDSQRSSPRQRRRSPPRRRTHSPSRSPSPSRSLERTSTPSSKKAPETLPKHRPPEVQPERKDIKAPEDLGSFQDKRQFFQKIGTSEARPKPAPKVAKPLIYSNPPVCQPTSPPPVKNEVKPLPAPPIIPEPEAEPPEPTSPKPEPTSKIREIIKKYQNRPAPEPKAFEPVRVPAKHFVKKNNPKEEALAILKAKTPIAQQKKQWNETPPPPSESQGPRAISNSMREKQLSLADLFSSQRSKAPPPPPSHTLSPPPHIPEPPLMPAPGLNNFSRMAEEESVRSQMHRFSASVYFSYSSMPGKLFLRKELFYPKEKFNHPYTLNLLCEQIMRDTYSDSCLRISREERRKMKDLLASFHIGTSISSLEDVAMKKRIVMAARDNWTNYFARLFNVKVGNRGDSQILGVSHRGVRLLTVARASGINPKHLKLLHSYSYAQVLSAQQKGAGKVVFSLTNEDLELHSPQSPQIAAVINLFLMELIKDSDYLIAVKSYVTDEKSLLSFQRGDVIKLLHMDGLKDGWMFGSTGGRSGLFPVDVTQPCAPPDYHSSNMERQLYRRKSMRLTGSSPNVPVNGSSPNVPVNSSSPNIPAMRAVSVGSERSLERTSIRRSEPDRQQYAMTEFARKYFADAITSHSNGGKNLNEMLEYTPNPIQESLILFSDNDLRRQGAQSFMVLMQFMSDQPIKKNQSEGDCVNFILHLGKEKEVLRDEIYCQIIKQTTKNPVKESCIRCWRLLNLVTGFFPCSSTLLPYFTHHLEFIMQDANHPFRELANTCEKNLRRSLSFGGRRHIPSHSEMEAILAGRSSRRLPIMLPGGNEFTCKIRSFSVTFEVVTDICTEMGIGNPAEMKEFSIFATKKGANVNRPIHSDEYLFDFLLDDGSISLSFNRIIWKQPLHFENILYVEFHYQLLLADYLEGKILLPSSTVYQQMAELTALQHLTLGLTQPPTNPEIKQYLPQSDLVNPNDERLLATIRAQFSAFGPLNHLDAKTRFLKSVSSLPLLGFNIFTTQKVSHGSCPSPCLIAVNHEVILVLDPKTQNTCLTLSLEDVQSLRSVRPKKDKLPTVEVNFIGQTLPKIITFHLKQAKEFCHTVAVIMEEVVKASQSSLPSRAGTPH</sequence>
<feature type="compositionally biased region" description="Basic and acidic residues" evidence="13">
    <location>
        <begin position="2128"/>
        <end position="2137"/>
    </location>
</feature>
<dbReference type="GO" id="GO:0003779">
    <property type="term" value="F:actin binding"/>
    <property type="evidence" value="ECO:0007669"/>
    <property type="project" value="UniProtKB-KW"/>
</dbReference>
<evidence type="ECO:0000313" key="19">
    <source>
        <dbReference type="Proteomes" id="UP001059041"/>
    </source>
</evidence>
<feature type="domain" description="SH3" evidence="14">
    <location>
        <begin position="2462"/>
        <end position="2523"/>
    </location>
</feature>
<dbReference type="InterPro" id="IPR001609">
    <property type="entry name" value="Myosin_head_motor_dom-like"/>
</dbReference>
<keyword evidence="5" id="KW-0677">Repeat</keyword>
<dbReference type="InterPro" id="IPR001452">
    <property type="entry name" value="SH3_domain"/>
</dbReference>
<dbReference type="InterPro" id="IPR036961">
    <property type="entry name" value="Kinesin_motor_dom_sf"/>
</dbReference>
<feature type="compositionally biased region" description="Basic and acidic residues" evidence="13">
    <location>
        <begin position="606"/>
        <end position="616"/>
    </location>
</feature>
<keyword evidence="6 12" id="KW-0547">Nucleotide-binding</keyword>
<dbReference type="Pfam" id="PF14604">
    <property type="entry name" value="SH3_9"/>
    <property type="match status" value="1"/>
</dbReference>
<dbReference type="Pfam" id="PF00784">
    <property type="entry name" value="MyTH4"/>
    <property type="match status" value="2"/>
</dbReference>
<dbReference type="Pfam" id="PF00063">
    <property type="entry name" value="Myosin_head"/>
    <property type="match status" value="1"/>
</dbReference>
<dbReference type="CDD" id="cd14473">
    <property type="entry name" value="FERM_B-lobe"/>
    <property type="match status" value="1"/>
</dbReference>
<evidence type="ECO:0000256" key="1">
    <source>
        <dbReference type="ARBA" id="ARBA00004496"/>
    </source>
</evidence>
<dbReference type="Pfam" id="PF00612">
    <property type="entry name" value="IQ"/>
    <property type="match status" value="2"/>
</dbReference>
<dbReference type="InterPro" id="IPR036028">
    <property type="entry name" value="SH3-like_dom_sf"/>
</dbReference>
<evidence type="ECO:0000313" key="18">
    <source>
        <dbReference type="EMBL" id="KAI7796984.1"/>
    </source>
</evidence>
<dbReference type="InterPro" id="IPR000857">
    <property type="entry name" value="MyTH4_dom"/>
</dbReference>
<comment type="caution">
    <text evidence="18">The sequence shown here is derived from an EMBL/GenBank/DDBJ whole genome shotgun (WGS) entry which is preliminary data.</text>
</comment>
<dbReference type="EMBL" id="JAFHDT010000018">
    <property type="protein sequence ID" value="KAI7796984.1"/>
    <property type="molecule type" value="Genomic_DNA"/>
</dbReference>
<feature type="compositionally biased region" description="Acidic residues" evidence="13">
    <location>
        <begin position="163"/>
        <end position="180"/>
    </location>
</feature>
<dbReference type="SMART" id="SM00015">
    <property type="entry name" value="IQ"/>
    <property type="match status" value="2"/>
</dbReference>
<feature type="region of interest" description="Disordered" evidence="13">
    <location>
        <begin position="1"/>
        <end position="450"/>
    </location>
</feature>
<feature type="compositionally biased region" description="Basic residues" evidence="13">
    <location>
        <begin position="394"/>
        <end position="410"/>
    </location>
</feature>
<keyword evidence="7 12" id="KW-0067">ATP-binding</keyword>
<dbReference type="InterPro" id="IPR027417">
    <property type="entry name" value="P-loop_NTPase"/>
</dbReference>
<feature type="compositionally biased region" description="Acidic residues" evidence="13">
    <location>
        <begin position="202"/>
        <end position="211"/>
    </location>
</feature>
<feature type="compositionally biased region" description="Pro residues" evidence="13">
    <location>
        <begin position="2089"/>
        <end position="2098"/>
    </location>
</feature>
<dbReference type="Proteomes" id="UP001059041">
    <property type="component" value="Linkage Group LG18"/>
</dbReference>
<accession>A0A9W7WF94</accession>
<dbReference type="GO" id="GO:0016459">
    <property type="term" value="C:myosin complex"/>
    <property type="evidence" value="ECO:0007669"/>
    <property type="project" value="UniProtKB-KW"/>
</dbReference>
<keyword evidence="3 11" id="KW-0728">SH3 domain</keyword>
<protein>
    <submittedName>
        <fullName evidence="18">Unconventional myosin-XV-like</fullName>
    </submittedName>
</protein>
<feature type="binding site" evidence="12">
    <location>
        <begin position="818"/>
        <end position="825"/>
    </location>
    <ligand>
        <name>ATP</name>
        <dbReference type="ChEBI" id="CHEBI:30616"/>
    </ligand>
</feature>
<evidence type="ECO:0000256" key="9">
    <source>
        <dbReference type="ARBA" id="ARBA00023175"/>
    </source>
</evidence>
<feature type="region of interest" description="Disordered" evidence="13">
    <location>
        <begin position="2545"/>
        <end position="2569"/>
    </location>
</feature>
<dbReference type="PRINTS" id="PR00193">
    <property type="entry name" value="MYOSINHEAVY"/>
</dbReference>
<dbReference type="CDD" id="cd13201">
    <property type="entry name" value="FERM_C_MyoXV"/>
    <property type="match status" value="1"/>
</dbReference>
<comment type="similarity">
    <text evidence="2 12">Belongs to the TRAFAC class myosin-kinesin ATPase superfamily. Myosin family.</text>
</comment>
<feature type="compositionally biased region" description="Low complexity" evidence="13">
    <location>
        <begin position="475"/>
        <end position="488"/>
    </location>
</feature>
<dbReference type="SMART" id="SM00139">
    <property type="entry name" value="MyTH4"/>
    <property type="match status" value="2"/>
</dbReference>
<feature type="compositionally biased region" description="Low complexity" evidence="13">
    <location>
        <begin position="2076"/>
        <end position="2088"/>
    </location>
</feature>
<feature type="compositionally biased region" description="Basic and acidic residues" evidence="13">
    <location>
        <begin position="150"/>
        <end position="162"/>
    </location>
</feature>
<dbReference type="PROSITE" id="PS50057">
    <property type="entry name" value="FERM_3"/>
    <property type="match status" value="1"/>
</dbReference>
<dbReference type="Gene3D" id="1.20.58.530">
    <property type="match status" value="1"/>
</dbReference>
<dbReference type="Gene3D" id="3.40.850.10">
    <property type="entry name" value="Kinesin motor domain"/>
    <property type="match status" value="1"/>
</dbReference>
<keyword evidence="9 12" id="KW-0505">Motor protein</keyword>
<evidence type="ECO:0000256" key="2">
    <source>
        <dbReference type="ARBA" id="ARBA00008314"/>
    </source>
</evidence>
<feature type="domain" description="MyTH4" evidence="16">
    <location>
        <begin position="1557"/>
        <end position="1705"/>
    </location>
</feature>
<dbReference type="Gene3D" id="1.25.40.530">
    <property type="entry name" value="MyTH4 domain"/>
    <property type="match status" value="2"/>
</dbReference>
<keyword evidence="4" id="KW-0963">Cytoplasm</keyword>
<feature type="compositionally biased region" description="Basic and acidic residues" evidence="13">
    <location>
        <begin position="413"/>
        <end position="424"/>
    </location>
</feature>
<dbReference type="PROSITE" id="PS50096">
    <property type="entry name" value="IQ"/>
    <property type="match status" value="2"/>
</dbReference>
<dbReference type="GO" id="GO:0003774">
    <property type="term" value="F:cytoskeletal motor activity"/>
    <property type="evidence" value="ECO:0007669"/>
    <property type="project" value="UniProtKB-UniRule"/>
</dbReference>
<name>A0A9W7WF94_TRIRA</name>
<evidence type="ECO:0000256" key="12">
    <source>
        <dbReference type="PROSITE-ProRule" id="PRU00782"/>
    </source>
</evidence>
<evidence type="ECO:0000256" key="13">
    <source>
        <dbReference type="SAM" id="MobiDB-lite"/>
    </source>
</evidence>
<keyword evidence="19" id="KW-1185">Reference proteome</keyword>
<dbReference type="PANTHER" id="PTHR22692:SF16">
    <property type="entry name" value="MYOSIN XVB"/>
    <property type="match status" value="1"/>
</dbReference>
<evidence type="ECO:0000256" key="10">
    <source>
        <dbReference type="ARBA" id="ARBA00023203"/>
    </source>
</evidence>
<dbReference type="PANTHER" id="PTHR22692">
    <property type="entry name" value="MYOSIN VII, XV"/>
    <property type="match status" value="1"/>
</dbReference>
<evidence type="ECO:0000259" key="16">
    <source>
        <dbReference type="PROSITE" id="PS51016"/>
    </source>
</evidence>
<keyword evidence="8 12" id="KW-0518">Myosin</keyword>
<feature type="compositionally biased region" description="Basic residues" evidence="13">
    <location>
        <begin position="277"/>
        <end position="290"/>
    </location>
</feature>
<organism evidence="18 19">
    <name type="scientific">Triplophysa rosa</name>
    <name type="common">Cave loach</name>
    <dbReference type="NCBI Taxonomy" id="992332"/>
    <lineage>
        <taxon>Eukaryota</taxon>
        <taxon>Metazoa</taxon>
        <taxon>Chordata</taxon>
        <taxon>Craniata</taxon>
        <taxon>Vertebrata</taxon>
        <taxon>Euteleostomi</taxon>
        <taxon>Actinopterygii</taxon>
        <taxon>Neopterygii</taxon>
        <taxon>Teleostei</taxon>
        <taxon>Ostariophysi</taxon>
        <taxon>Cypriniformes</taxon>
        <taxon>Nemacheilidae</taxon>
        <taxon>Triplophysa</taxon>
    </lineage>
</organism>
<evidence type="ECO:0000256" key="8">
    <source>
        <dbReference type="ARBA" id="ARBA00023123"/>
    </source>
</evidence>
<dbReference type="InterPro" id="IPR038185">
    <property type="entry name" value="MyTH4_dom_sf"/>
</dbReference>
<feature type="compositionally biased region" description="Pro residues" evidence="13">
    <location>
        <begin position="2225"/>
        <end position="2247"/>
    </location>
</feature>
<evidence type="ECO:0000256" key="5">
    <source>
        <dbReference type="ARBA" id="ARBA00022737"/>
    </source>
</evidence>
<feature type="region of interest" description="Disordered" evidence="13">
    <location>
        <begin position="475"/>
        <end position="497"/>
    </location>
</feature>
<feature type="domain" description="FERM" evidence="15">
    <location>
        <begin position="2786"/>
        <end position="3082"/>
    </location>
</feature>
<feature type="compositionally biased region" description="Basic and acidic residues" evidence="13">
    <location>
        <begin position="368"/>
        <end position="389"/>
    </location>
</feature>
<dbReference type="SUPFAM" id="SSF52540">
    <property type="entry name" value="P-loop containing nucleoside triphosphate hydrolases"/>
    <property type="match status" value="1"/>
</dbReference>
<dbReference type="SUPFAM" id="SSF50044">
    <property type="entry name" value="SH3-domain"/>
    <property type="match status" value="1"/>
</dbReference>
<dbReference type="GO" id="GO:0005524">
    <property type="term" value="F:ATP binding"/>
    <property type="evidence" value="ECO:0007669"/>
    <property type="project" value="UniProtKB-UniRule"/>
</dbReference>
<dbReference type="Gene3D" id="1.20.5.190">
    <property type="match status" value="1"/>
</dbReference>
<dbReference type="Gene3D" id="2.30.29.30">
    <property type="entry name" value="Pleckstrin-homology domain (PH domain)/Phosphotyrosine-binding domain (PTB)"/>
    <property type="match status" value="1"/>
</dbReference>
<evidence type="ECO:0000256" key="3">
    <source>
        <dbReference type="ARBA" id="ARBA00022443"/>
    </source>
</evidence>
<feature type="compositionally biased region" description="Basic residues" evidence="13">
    <location>
        <begin position="1991"/>
        <end position="2005"/>
    </location>
</feature>
<feature type="compositionally biased region" description="Basic and acidic residues" evidence="13">
    <location>
        <begin position="1977"/>
        <end position="1987"/>
    </location>
</feature>
<feature type="compositionally biased region" description="Polar residues" evidence="13">
    <location>
        <begin position="2180"/>
        <end position="2189"/>
    </location>
</feature>
<evidence type="ECO:0000256" key="7">
    <source>
        <dbReference type="ARBA" id="ARBA00022840"/>
    </source>
</evidence>
<dbReference type="InterPro" id="IPR011993">
    <property type="entry name" value="PH-like_dom_sf"/>
</dbReference>
<keyword evidence="10 12" id="KW-0009">Actin-binding</keyword>
<dbReference type="GO" id="GO:0048731">
    <property type="term" value="P:system development"/>
    <property type="evidence" value="ECO:0007669"/>
    <property type="project" value="UniProtKB-ARBA"/>
</dbReference>
<feature type="compositionally biased region" description="Low complexity" evidence="13">
    <location>
        <begin position="1834"/>
        <end position="1845"/>
    </location>
</feature>
<feature type="compositionally biased region" description="Basic and acidic residues" evidence="13">
    <location>
        <begin position="2026"/>
        <end position="2060"/>
    </location>
</feature>
<feature type="compositionally biased region" description="Acidic residues" evidence="13">
    <location>
        <begin position="226"/>
        <end position="244"/>
    </location>
</feature>
<dbReference type="Gene3D" id="2.30.30.40">
    <property type="entry name" value="SH3 Domains"/>
    <property type="match status" value="1"/>
</dbReference>
<dbReference type="InterPro" id="IPR000048">
    <property type="entry name" value="IQ_motif_EF-hand-BS"/>
</dbReference>
<feature type="compositionally biased region" description="Basic and acidic residues" evidence="13">
    <location>
        <begin position="2580"/>
        <end position="2593"/>
    </location>
</feature>
<feature type="compositionally biased region" description="Basic and acidic residues" evidence="13">
    <location>
        <begin position="43"/>
        <end position="67"/>
    </location>
</feature>
<feature type="compositionally biased region" description="Low complexity" evidence="13">
    <location>
        <begin position="2006"/>
        <end position="2024"/>
    </location>
</feature>
<comment type="subcellular location">
    <subcellularLocation>
        <location evidence="1">Cytoplasm</location>
    </subcellularLocation>
</comment>
<dbReference type="InterPro" id="IPR041795">
    <property type="entry name" value="MyoXV_FERM_C"/>
</dbReference>
<dbReference type="PROSITE" id="PS51456">
    <property type="entry name" value="MYOSIN_MOTOR"/>
    <property type="match status" value="1"/>
</dbReference>
<evidence type="ECO:0000256" key="4">
    <source>
        <dbReference type="ARBA" id="ARBA00022490"/>
    </source>
</evidence>
<dbReference type="PROSITE" id="PS51016">
    <property type="entry name" value="MYTH4"/>
    <property type="match status" value="2"/>
</dbReference>
<gene>
    <name evidence="18" type="ORF">IRJ41_010601</name>
</gene>
<dbReference type="PROSITE" id="PS50002">
    <property type="entry name" value="SH3"/>
    <property type="match status" value="1"/>
</dbReference>
<dbReference type="Gene3D" id="1.20.120.720">
    <property type="entry name" value="Myosin VI head, motor domain, U50 subdomain"/>
    <property type="match status" value="1"/>
</dbReference>
<feature type="region of interest" description="Disordered" evidence="13">
    <location>
        <begin position="2574"/>
        <end position="2593"/>
    </location>
</feature>